<dbReference type="EMBL" id="JAWHQM010000002">
    <property type="protein sequence ID" value="KAK5625045.1"/>
    <property type="molecule type" value="Genomic_DNA"/>
</dbReference>
<comment type="caution">
    <text evidence="1">The sequence shown here is derived from an EMBL/GenBank/DDBJ whole genome shotgun (WGS) entry which is preliminary data.</text>
</comment>
<accession>A0AAN7U4G2</accession>
<evidence type="ECO:0000313" key="1">
    <source>
        <dbReference type="EMBL" id="KAK5625045.1"/>
    </source>
</evidence>
<keyword evidence="2" id="KW-1185">Reference proteome</keyword>
<proteinExistence type="predicted"/>
<evidence type="ECO:0000313" key="2">
    <source>
        <dbReference type="Proteomes" id="UP001305414"/>
    </source>
</evidence>
<reference evidence="1 2" key="1">
    <citation type="submission" date="2023-10" db="EMBL/GenBank/DDBJ databases">
        <title>Draft genome sequence of Xylaria bambusicola isolate GMP-LS, the root and basal stem rot pathogen of sugarcane in Indonesia.</title>
        <authorList>
            <person name="Selvaraj P."/>
            <person name="Muralishankar V."/>
            <person name="Muruganantham S."/>
            <person name="Sp S."/>
            <person name="Haryani S."/>
            <person name="Lau K.J.X."/>
            <person name="Naqvi N.I."/>
        </authorList>
    </citation>
    <scope>NUCLEOTIDE SEQUENCE [LARGE SCALE GENOMIC DNA]</scope>
    <source>
        <strain evidence="1">GMP-LS</strain>
    </source>
</reference>
<gene>
    <name evidence="1" type="ORF">RRF57_000761</name>
</gene>
<organism evidence="1 2">
    <name type="scientific">Xylaria bambusicola</name>
    <dbReference type="NCBI Taxonomy" id="326684"/>
    <lineage>
        <taxon>Eukaryota</taxon>
        <taxon>Fungi</taxon>
        <taxon>Dikarya</taxon>
        <taxon>Ascomycota</taxon>
        <taxon>Pezizomycotina</taxon>
        <taxon>Sordariomycetes</taxon>
        <taxon>Xylariomycetidae</taxon>
        <taxon>Xylariales</taxon>
        <taxon>Xylariaceae</taxon>
        <taxon>Xylaria</taxon>
    </lineage>
</organism>
<sequence>MARWCCILETFANWSLDRRKMDFLTNPSRSLTLTQCRSVRYHLTATLAGRLVDLDEDTMVPEWWDPSQSRAHGLCGYGQGVPLSRL</sequence>
<protein>
    <submittedName>
        <fullName evidence="1">Uncharacterized protein</fullName>
    </submittedName>
</protein>
<name>A0AAN7U4G2_9PEZI</name>
<dbReference type="AlphaFoldDB" id="A0AAN7U4G2"/>
<dbReference type="Proteomes" id="UP001305414">
    <property type="component" value="Unassembled WGS sequence"/>
</dbReference>